<gene>
    <name evidence="2" type="ORF">L9G74_02350</name>
</gene>
<feature type="chain" id="PRO_5046703204" evidence="1">
    <location>
        <begin position="23"/>
        <end position="100"/>
    </location>
</feature>
<dbReference type="NCBIfam" id="NF038109">
    <property type="entry name" value="tapY2_fam"/>
    <property type="match status" value="1"/>
</dbReference>
<sequence>MSKILLAIMCISALLMALPSYAEKAKKQDFKCYLDSTAGDKVMFFRWLEEEKLKQQAGLIARKVSSGGQDIYIKSVMECVLLGQPFKSAKANKLDEKTVR</sequence>
<name>A0ABT2FH40_9GAMM</name>
<evidence type="ECO:0000313" key="2">
    <source>
        <dbReference type="EMBL" id="MCS4555272.1"/>
    </source>
</evidence>
<organism evidence="2 3">
    <name type="scientific">Shewanella electrica</name>
    <dbReference type="NCBI Taxonomy" id="515560"/>
    <lineage>
        <taxon>Bacteria</taxon>
        <taxon>Pseudomonadati</taxon>
        <taxon>Pseudomonadota</taxon>
        <taxon>Gammaproteobacteria</taxon>
        <taxon>Alteromonadales</taxon>
        <taxon>Shewanellaceae</taxon>
        <taxon>Shewanella</taxon>
    </lineage>
</organism>
<dbReference type="EMBL" id="JAKOGG010000001">
    <property type="protein sequence ID" value="MCS4555272.1"/>
    <property type="molecule type" value="Genomic_DNA"/>
</dbReference>
<reference evidence="3" key="1">
    <citation type="submission" date="2023-07" db="EMBL/GenBank/DDBJ databases">
        <title>Shewanella mangrovi sp. nov., an acetaldehyde- degrading bacterium isolated from mangrove sediment.</title>
        <authorList>
            <person name="Liu Y."/>
        </authorList>
    </citation>
    <scope>NUCLEOTIDE SEQUENCE [LARGE SCALE GENOMIC DNA]</scope>
    <source>
        <strain evidence="3">C32</strain>
    </source>
</reference>
<keyword evidence="3" id="KW-1185">Reference proteome</keyword>
<evidence type="ECO:0000256" key="1">
    <source>
        <dbReference type="SAM" id="SignalP"/>
    </source>
</evidence>
<feature type="signal peptide" evidence="1">
    <location>
        <begin position="1"/>
        <end position="22"/>
    </location>
</feature>
<keyword evidence="1" id="KW-0732">Signal</keyword>
<evidence type="ECO:0000313" key="3">
    <source>
        <dbReference type="Proteomes" id="UP001201549"/>
    </source>
</evidence>
<comment type="caution">
    <text evidence="2">The sequence shown here is derived from an EMBL/GenBank/DDBJ whole genome shotgun (WGS) entry which is preliminary data.</text>
</comment>
<protein>
    <submittedName>
        <fullName evidence="2">TapY2 family type IVa secretion system protein</fullName>
    </submittedName>
</protein>
<dbReference type="InterPro" id="IPR049848">
    <property type="entry name" value="TapY2-like"/>
</dbReference>
<dbReference type="Proteomes" id="UP001201549">
    <property type="component" value="Unassembled WGS sequence"/>
</dbReference>
<proteinExistence type="predicted"/>
<dbReference type="RefSeq" id="WP_238894667.1">
    <property type="nucleotide sequence ID" value="NZ_JAKOGG010000001.1"/>
</dbReference>
<accession>A0ABT2FH40</accession>